<protein>
    <recommendedName>
        <fullName evidence="4">Outer membrane protein beta-barrel domain-containing protein</fullName>
    </recommendedName>
</protein>
<keyword evidence="3" id="KW-1185">Reference proteome</keyword>
<evidence type="ECO:0000313" key="3">
    <source>
        <dbReference type="Proteomes" id="UP000642809"/>
    </source>
</evidence>
<evidence type="ECO:0008006" key="4">
    <source>
        <dbReference type="Google" id="ProtNLM"/>
    </source>
</evidence>
<reference evidence="2" key="2">
    <citation type="submission" date="2020-09" db="EMBL/GenBank/DDBJ databases">
        <authorList>
            <person name="Sun Q."/>
            <person name="Kim S."/>
        </authorList>
    </citation>
    <scope>NUCLEOTIDE SEQUENCE</scope>
    <source>
        <strain evidence="2">KCTC 23224</strain>
    </source>
</reference>
<dbReference type="EMBL" id="BMYF01000004">
    <property type="protein sequence ID" value="GHB29713.1"/>
    <property type="molecule type" value="Genomic_DNA"/>
</dbReference>
<name>A0A8J3CU88_9BACT</name>
<accession>A0A8J3CU88</accession>
<gene>
    <name evidence="2" type="ORF">GCM10008106_08180</name>
</gene>
<feature type="signal peptide" evidence="1">
    <location>
        <begin position="1"/>
        <end position="35"/>
    </location>
</feature>
<proteinExistence type="predicted"/>
<evidence type="ECO:0000313" key="2">
    <source>
        <dbReference type="EMBL" id="GHB29713.1"/>
    </source>
</evidence>
<organism evidence="2 3">
    <name type="scientific">Mongoliitalea lutea</name>
    <dbReference type="NCBI Taxonomy" id="849756"/>
    <lineage>
        <taxon>Bacteria</taxon>
        <taxon>Pseudomonadati</taxon>
        <taxon>Bacteroidota</taxon>
        <taxon>Cytophagia</taxon>
        <taxon>Cytophagales</taxon>
        <taxon>Cyclobacteriaceae</taxon>
        <taxon>Mongoliitalea</taxon>
    </lineage>
</organism>
<dbReference type="AlphaFoldDB" id="A0A8J3CU88"/>
<dbReference type="Proteomes" id="UP000642809">
    <property type="component" value="Unassembled WGS sequence"/>
</dbReference>
<sequence>MIIYAYFCKKLNFMKKLLLLVLFSVMLSLSHESYAQYTTGIGLRAGVSNGLTVKHFISNDAALEGILHTRWGGFVITGLYEVHKDIRDVKGLMWFFGGGAHIGSWNAGSNRPWGNNNESVTVVGLSGIIGLDYNFQDVPIGLSLDWKPTINFSGQRTWGDEVALSIRYVF</sequence>
<evidence type="ECO:0000256" key="1">
    <source>
        <dbReference type="SAM" id="SignalP"/>
    </source>
</evidence>
<keyword evidence="1" id="KW-0732">Signal</keyword>
<reference evidence="2" key="1">
    <citation type="journal article" date="2014" name="Int. J. Syst. Evol. Microbiol.">
        <title>Complete genome sequence of Corynebacterium casei LMG S-19264T (=DSM 44701T), isolated from a smear-ripened cheese.</title>
        <authorList>
            <consortium name="US DOE Joint Genome Institute (JGI-PGF)"/>
            <person name="Walter F."/>
            <person name="Albersmeier A."/>
            <person name="Kalinowski J."/>
            <person name="Ruckert C."/>
        </authorList>
    </citation>
    <scope>NUCLEOTIDE SEQUENCE</scope>
    <source>
        <strain evidence="2">KCTC 23224</strain>
    </source>
</reference>
<feature type="chain" id="PRO_5035202995" description="Outer membrane protein beta-barrel domain-containing protein" evidence="1">
    <location>
        <begin position="36"/>
        <end position="170"/>
    </location>
</feature>
<comment type="caution">
    <text evidence="2">The sequence shown here is derived from an EMBL/GenBank/DDBJ whole genome shotgun (WGS) entry which is preliminary data.</text>
</comment>